<proteinExistence type="predicted"/>
<name>A0AAE1L539_PETCI</name>
<evidence type="ECO:0000259" key="2">
    <source>
        <dbReference type="Pfam" id="PF13358"/>
    </source>
</evidence>
<dbReference type="GO" id="GO:0015074">
    <property type="term" value="P:DNA integration"/>
    <property type="evidence" value="ECO:0007669"/>
    <property type="project" value="InterPro"/>
</dbReference>
<evidence type="ECO:0000313" key="3">
    <source>
        <dbReference type="EMBL" id="KAK3895447.1"/>
    </source>
</evidence>
<dbReference type="PANTHER" id="PTHR23022">
    <property type="entry name" value="TRANSPOSABLE ELEMENT-RELATED"/>
    <property type="match status" value="1"/>
</dbReference>
<dbReference type="GO" id="GO:0006313">
    <property type="term" value="P:DNA transposition"/>
    <property type="evidence" value="ECO:0007669"/>
    <property type="project" value="InterPro"/>
</dbReference>
<feature type="domain" description="Tc1-like transposase DDE" evidence="2">
    <location>
        <begin position="79"/>
        <end position="225"/>
    </location>
</feature>
<dbReference type="Gene3D" id="3.30.420.10">
    <property type="entry name" value="Ribonuclease H-like superfamily/Ribonuclease H"/>
    <property type="match status" value="1"/>
</dbReference>
<keyword evidence="4" id="KW-1185">Reference proteome</keyword>
<dbReference type="PANTHER" id="PTHR23022:SF135">
    <property type="entry name" value="SI:DKEY-77F5.3"/>
    <property type="match status" value="1"/>
</dbReference>
<evidence type="ECO:0000259" key="1">
    <source>
        <dbReference type="Pfam" id="PF01498"/>
    </source>
</evidence>
<dbReference type="InterPro" id="IPR036397">
    <property type="entry name" value="RNaseH_sf"/>
</dbReference>
<evidence type="ECO:0008006" key="5">
    <source>
        <dbReference type="Google" id="ProtNLM"/>
    </source>
</evidence>
<reference evidence="3" key="1">
    <citation type="submission" date="2023-10" db="EMBL/GenBank/DDBJ databases">
        <title>Genome assemblies of two species of porcelain crab, Petrolisthes cinctipes and Petrolisthes manimaculis (Anomura: Porcellanidae).</title>
        <authorList>
            <person name="Angst P."/>
        </authorList>
    </citation>
    <scope>NUCLEOTIDE SEQUENCE</scope>
    <source>
        <strain evidence="3">PB745_01</strain>
        <tissue evidence="3">Gill</tissue>
    </source>
</reference>
<evidence type="ECO:0000313" key="4">
    <source>
        <dbReference type="Proteomes" id="UP001286313"/>
    </source>
</evidence>
<gene>
    <name evidence="3" type="ORF">Pcinc_000789</name>
</gene>
<protein>
    <recommendedName>
        <fullName evidence="5">Transposase</fullName>
    </recommendedName>
</protein>
<dbReference type="Pfam" id="PF01498">
    <property type="entry name" value="HTH_Tnp_Tc3_2"/>
    <property type="match status" value="1"/>
</dbReference>
<dbReference type="Proteomes" id="UP001286313">
    <property type="component" value="Unassembled WGS sequence"/>
</dbReference>
<dbReference type="GO" id="GO:0003677">
    <property type="term" value="F:DNA binding"/>
    <property type="evidence" value="ECO:0007669"/>
    <property type="project" value="InterPro"/>
</dbReference>
<feature type="domain" description="Transposase Tc1-like" evidence="1">
    <location>
        <begin position="4"/>
        <end position="70"/>
    </location>
</feature>
<dbReference type="AlphaFoldDB" id="A0AAE1L539"/>
<comment type="caution">
    <text evidence="3">The sequence shown here is derived from an EMBL/GenBank/DDBJ whole genome shotgun (WGS) entry which is preliminary data.</text>
</comment>
<dbReference type="EMBL" id="JAWQEG010000040">
    <property type="protein sequence ID" value="KAK3895447.1"/>
    <property type="molecule type" value="Genomic_DNA"/>
</dbReference>
<accession>A0AAE1L539</accession>
<organism evidence="3 4">
    <name type="scientific">Petrolisthes cinctipes</name>
    <name type="common">Flat porcelain crab</name>
    <dbReference type="NCBI Taxonomy" id="88211"/>
    <lineage>
        <taxon>Eukaryota</taxon>
        <taxon>Metazoa</taxon>
        <taxon>Ecdysozoa</taxon>
        <taxon>Arthropoda</taxon>
        <taxon>Crustacea</taxon>
        <taxon>Multicrustacea</taxon>
        <taxon>Malacostraca</taxon>
        <taxon>Eumalacostraca</taxon>
        <taxon>Eucarida</taxon>
        <taxon>Decapoda</taxon>
        <taxon>Pleocyemata</taxon>
        <taxon>Anomura</taxon>
        <taxon>Galatheoidea</taxon>
        <taxon>Porcellanidae</taxon>
        <taxon>Petrolisthes</taxon>
    </lineage>
</organism>
<dbReference type="InterPro" id="IPR052338">
    <property type="entry name" value="Transposase_5"/>
</dbReference>
<dbReference type="Pfam" id="PF13358">
    <property type="entry name" value="DDE_3"/>
    <property type="match status" value="1"/>
</dbReference>
<sequence length="276" mass="32040">MQDHEIIKTIEAQPTQSALAVSDHLQLECSSRTIVRRLRESGLFARIIATKPVLAGRNNEDRIAFTRQYIDLPIEFWQRVIFCDEKVFSSEGLRPQSVWRRINTRYKEENIVPSSRSDRITGGVWGWIAWSGVGEIVEINGCLTSAEYVNILEDVFLPSVRAVFAEEEALHVYLAQDNSPIHRCRVVSDWFASHPEVTLLDWPSRSPDLNPIEYVWAQMSKDWLGCNGRNRKELFDYVRELWEKLRLQPNLLQNLVQLMPHRLRDVILADGGYTKY</sequence>
<dbReference type="InterPro" id="IPR038717">
    <property type="entry name" value="Tc1-like_DDE_dom"/>
</dbReference>
<dbReference type="InterPro" id="IPR002492">
    <property type="entry name" value="Transposase_Tc1-like"/>
</dbReference>